<reference evidence="7" key="1">
    <citation type="submission" date="2022-03" db="EMBL/GenBank/DDBJ databases">
        <authorList>
            <person name="Martin H S."/>
        </authorList>
    </citation>
    <scope>NUCLEOTIDE SEQUENCE</scope>
</reference>
<evidence type="ECO:0000256" key="1">
    <source>
        <dbReference type="ARBA" id="ARBA00004651"/>
    </source>
</evidence>
<keyword evidence="8" id="KW-1185">Reference proteome</keyword>
<gene>
    <name evidence="7" type="ORF">IPOD504_LOCUS7974</name>
</gene>
<evidence type="ECO:0000256" key="3">
    <source>
        <dbReference type="ARBA" id="ARBA00022692"/>
    </source>
</evidence>
<accession>A0ABN8IA31</accession>
<organism evidence="7 8">
    <name type="scientific">Iphiclides podalirius</name>
    <name type="common">scarce swallowtail</name>
    <dbReference type="NCBI Taxonomy" id="110791"/>
    <lineage>
        <taxon>Eukaryota</taxon>
        <taxon>Metazoa</taxon>
        <taxon>Ecdysozoa</taxon>
        <taxon>Arthropoda</taxon>
        <taxon>Hexapoda</taxon>
        <taxon>Insecta</taxon>
        <taxon>Pterygota</taxon>
        <taxon>Neoptera</taxon>
        <taxon>Endopterygota</taxon>
        <taxon>Lepidoptera</taxon>
        <taxon>Glossata</taxon>
        <taxon>Ditrysia</taxon>
        <taxon>Papilionoidea</taxon>
        <taxon>Papilionidae</taxon>
        <taxon>Papilioninae</taxon>
        <taxon>Iphiclides</taxon>
    </lineage>
</organism>
<sequence length="169" mass="19047">MHRKECTVSGALGWALRLSQMTGLSPIRLMSHTGGLTVRYSPQRDNIGRVLYGSLGVIVERNSVRIAIHALWCTLHSLNMLILVEPCHRTYTEMQMTQTYVTRIMYCNAPMGGSSPLGNELEMFFRLVVSNNPSYSPLQVYTFDRLFLVKMIAGIVSYLVIALQFEVKG</sequence>
<keyword evidence="3 6" id="KW-0812">Transmembrane</keyword>
<proteinExistence type="predicted"/>
<evidence type="ECO:0008006" key="9">
    <source>
        <dbReference type="Google" id="ProtNLM"/>
    </source>
</evidence>
<evidence type="ECO:0000256" key="2">
    <source>
        <dbReference type="ARBA" id="ARBA00022475"/>
    </source>
</evidence>
<evidence type="ECO:0000256" key="5">
    <source>
        <dbReference type="ARBA" id="ARBA00023136"/>
    </source>
</evidence>
<evidence type="ECO:0000313" key="7">
    <source>
        <dbReference type="EMBL" id="CAH2051858.1"/>
    </source>
</evidence>
<evidence type="ECO:0000256" key="6">
    <source>
        <dbReference type="SAM" id="Phobius"/>
    </source>
</evidence>
<dbReference type="Pfam" id="PF08395">
    <property type="entry name" value="7tm_7"/>
    <property type="match status" value="1"/>
</dbReference>
<feature type="transmembrane region" description="Helical" evidence="6">
    <location>
        <begin position="146"/>
        <end position="165"/>
    </location>
</feature>
<name>A0ABN8IA31_9NEOP</name>
<feature type="non-terminal residue" evidence="7">
    <location>
        <position position="1"/>
    </location>
</feature>
<keyword evidence="2" id="KW-1003">Cell membrane</keyword>
<protein>
    <recommendedName>
        <fullName evidence="9">Gustatory receptor</fullName>
    </recommendedName>
</protein>
<comment type="subcellular location">
    <subcellularLocation>
        <location evidence="1">Cell membrane</location>
        <topology evidence="1">Multi-pass membrane protein</topology>
    </subcellularLocation>
</comment>
<dbReference type="EMBL" id="OW152832">
    <property type="protein sequence ID" value="CAH2051858.1"/>
    <property type="molecule type" value="Genomic_DNA"/>
</dbReference>
<keyword evidence="5 6" id="KW-0472">Membrane</keyword>
<keyword evidence="4 6" id="KW-1133">Transmembrane helix</keyword>
<dbReference type="InterPro" id="IPR013604">
    <property type="entry name" value="7TM_chemorcpt"/>
</dbReference>
<dbReference type="Proteomes" id="UP000837857">
    <property type="component" value="Chromosome 20"/>
</dbReference>
<evidence type="ECO:0000256" key="4">
    <source>
        <dbReference type="ARBA" id="ARBA00022989"/>
    </source>
</evidence>
<evidence type="ECO:0000313" key="8">
    <source>
        <dbReference type="Proteomes" id="UP000837857"/>
    </source>
</evidence>